<dbReference type="EMBL" id="LR797423">
    <property type="protein sequence ID" value="CAB4215292.1"/>
    <property type="molecule type" value="Genomic_DNA"/>
</dbReference>
<protein>
    <submittedName>
        <fullName evidence="1">Uncharacterized protein</fullName>
    </submittedName>
</protein>
<evidence type="ECO:0000313" key="1">
    <source>
        <dbReference type="EMBL" id="CAB4215292.1"/>
    </source>
</evidence>
<reference evidence="1" key="1">
    <citation type="submission" date="2020-05" db="EMBL/GenBank/DDBJ databases">
        <authorList>
            <person name="Chiriac C."/>
            <person name="Salcher M."/>
            <person name="Ghai R."/>
            <person name="Kavagutti S V."/>
        </authorList>
    </citation>
    <scope>NUCLEOTIDE SEQUENCE</scope>
</reference>
<accession>A0A6J5SK74</accession>
<sequence length="63" mass="7546">MTNLEIANDLQTLQMYIRKETFNTMLYGKREFIDNTLTKIIEDIVKLPMQNLEVFNSINYENK</sequence>
<gene>
    <name evidence="1" type="ORF">UFOVP1475_4</name>
</gene>
<name>A0A6J5SK74_9CAUD</name>
<organism evidence="1">
    <name type="scientific">uncultured Caudovirales phage</name>
    <dbReference type="NCBI Taxonomy" id="2100421"/>
    <lineage>
        <taxon>Viruses</taxon>
        <taxon>Duplodnaviria</taxon>
        <taxon>Heunggongvirae</taxon>
        <taxon>Uroviricota</taxon>
        <taxon>Caudoviricetes</taxon>
        <taxon>Peduoviridae</taxon>
        <taxon>Maltschvirus</taxon>
        <taxon>Maltschvirus maltsch</taxon>
    </lineage>
</organism>
<proteinExistence type="predicted"/>